<name>A0AAD4T929_9MAGN</name>
<evidence type="ECO:0000313" key="2">
    <source>
        <dbReference type="EMBL" id="KAI3943783.1"/>
    </source>
</evidence>
<keyword evidence="1" id="KW-0472">Membrane</keyword>
<dbReference type="Proteomes" id="UP001202328">
    <property type="component" value="Unassembled WGS sequence"/>
</dbReference>
<protein>
    <submittedName>
        <fullName evidence="2">Uncharacterized protein</fullName>
    </submittedName>
</protein>
<dbReference type="AlphaFoldDB" id="A0AAD4T929"/>
<keyword evidence="3" id="KW-1185">Reference proteome</keyword>
<keyword evidence="1" id="KW-0812">Transmembrane</keyword>
<reference evidence="2" key="1">
    <citation type="submission" date="2022-04" db="EMBL/GenBank/DDBJ databases">
        <title>A functionally conserved STORR gene fusion in Papaver species that diverged 16.8 million years ago.</title>
        <authorList>
            <person name="Catania T."/>
        </authorList>
    </citation>
    <scope>NUCLEOTIDE SEQUENCE</scope>
    <source>
        <strain evidence="2">S-188037</strain>
    </source>
</reference>
<evidence type="ECO:0000256" key="1">
    <source>
        <dbReference type="SAM" id="Phobius"/>
    </source>
</evidence>
<proteinExistence type="predicted"/>
<evidence type="ECO:0000313" key="3">
    <source>
        <dbReference type="Proteomes" id="UP001202328"/>
    </source>
</evidence>
<sequence length="96" mass="10095">MAKSSIIFSPFFFGLLFLVLIAVILEGGGVSGQNLYCDPGTGAPRGAQSLDSCSFFCPGYCSKNYGSLGVTTGKCFSIPNVNTRTQICFCCAVLKS</sequence>
<gene>
    <name evidence="2" type="ORF">MKW98_004288</name>
</gene>
<accession>A0AAD4T929</accession>
<keyword evidence="1" id="KW-1133">Transmembrane helix</keyword>
<feature type="transmembrane region" description="Helical" evidence="1">
    <location>
        <begin position="6"/>
        <end position="25"/>
    </location>
</feature>
<comment type="caution">
    <text evidence="2">The sequence shown here is derived from an EMBL/GenBank/DDBJ whole genome shotgun (WGS) entry which is preliminary data.</text>
</comment>
<dbReference type="EMBL" id="JAJJMB010004170">
    <property type="protein sequence ID" value="KAI3943783.1"/>
    <property type="molecule type" value="Genomic_DNA"/>
</dbReference>
<organism evidence="2 3">
    <name type="scientific">Papaver atlanticum</name>
    <dbReference type="NCBI Taxonomy" id="357466"/>
    <lineage>
        <taxon>Eukaryota</taxon>
        <taxon>Viridiplantae</taxon>
        <taxon>Streptophyta</taxon>
        <taxon>Embryophyta</taxon>
        <taxon>Tracheophyta</taxon>
        <taxon>Spermatophyta</taxon>
        <taxon>Magnoliopsida</taxon>
        <taxon>Ranunculales</taxon>
        <taxon>Papaveraceae</taxon>
        <taxon>Papaveroideae</taxon>
        <taxon>Papaver</taxon>
    </lineage>
</organism>